<dbReference type="RefSeq" id="WP_241650873.1">
    <property type="nucleotide sequence ID" value="NZ_CP043010.1"/>
</dbReference>
<dbReference type="InterPro" id="IPR003695">
    <property type="entry name" value="Ppx_GppA_N"/>
</dbReference>
<evidence type="ECO:0000256" key="2">
    <source>
        <dbReference type="ARBA" id="ARBA00022801"/>
    </source>
</evidence>
<dbReference type="PANTHER" id="PTHR30005:SF0">
    <property type="entry name" value="RETROGRADE REGULATION PROTEIN 2"/>
    <property type="match status" value="1"/>
</dbReference>
<dbReference type="Pfam" id="PF02541">
    <property type="entry name" value="Ppx-GppA"/>
    <property type="match status" value="1"/>
</dbReference>
<keyword evidence="2" id="KW-0378">Hydrolase</keyword>
<evidence type="ECO:0000259" key="4">
    <source>
        <dbReference type="Pfam" id="PF02541"/>
    </source>
</evidence>
<protein>
    <submittedName>
        <fullName evidence="5">Ppx/GppA family phosphatase</fullName>
    </submittedName>
</protein>
<evidence type="ECO:0000313" key="5">
    <source>
        <dbReference type="EMBL" id="UYV96807.1"/>
    </source>
</evidence>
<proteinExistence type="inferred from homology"/>
<gene>
    <name evidence="5" type="ORF">NL394_17410</name>
</gene>
<reference evidence="5" key="1">
    <citation type="submission" date="2022-07" db="EMBL/GenBank/DDBJ databases">
        <authorList>
            <person name="Wu T."/>
        </authorList>
    </citation>
    <scope>NUCLEOTIDE SEQUENCE</scope>
    <source>
        <strain evidence="5">SD-1</strain>
    </source>
</reference>
<dbReference type="EMBL" id="CP101185">
    <property type="protein sequence ID" value="UYV96807.1"/>
    <property type="molecule type" value="Genomic_DNA"/>
</dbReference>
<feature type="region of interest" description="Disordered" evidence="3">
    <location>
        <begin position="317"/>
        <end position="386"/>
    </location>
</feature>
<sequence length="386" mass="42020">MRLGVLDIGSNTVHLLLVDAHPGARPVAFASHKRPLSLVQYLDGDGNISDEGQHELIEFVLEAWEFAARHKAEDLLAFCTSAIREATNGAEVLARVKHETTVTLQELTGSEEASMTFFAVRRWYGWGAGPILDLDIGGGSFEMAYGTDELPEFATSVPLGASRLTRDWLHEDPPTAKSVKELRRYIRSTLKPVVREFQELGRANLVAGTSKTFRSLARIAGAAPSAAGPYVKRELHAADLGLWAQRISAMTVADRLYLPGVSDARARQLLAGALVAEAALELFEFPKMEICPWALREGLILRRLDQLVFEEALEPAPHVGKRKKDKSKKKKKAKESEEHTDTDKHLETAGQADADGPAHPVEGLPVQLGAPVSDTAPAMTARGVAS</sequence>
<name>A0AAX3EFE2_PAEUR</name>
<keyword evidence="6" id="KW-1185">Reference proteome</keyword>
<dbReference type="GO" id="GO:0016462">
    <property type="term" value="F:pyrophosphatase activity"/>
    <property type="evidence" value="ECO:0007669"/>
    <property type="project" value="TreeGrafter"/>
</dbReference>
<comment type="similarity">
    <text evidence="1">Belongs to the GppA/Ppx family.</text>
</comment>
<feature type="compositionally biased region" description="Basic residues" evidence="3">
    <location>
        <begin position="319"/>
        <end position="333"/>
    </location>
</feature>
<evidence type="ECO:0000256" key="3">
    <source>
        <dbReference type="SAM" id="MobiDB-lite"/>
    </source>
</evidence>
<dbReference type="InterPro" id="IPR043129">
    <property type="entry name" value="ATPase_NBD"/>
</dbReference>
<dbReference type="Proteomes" id="UP001163293">
    <property type="component" value="Chromosome"/>
</dbReference>
<evidence type="ECO:0000313" key="6">
    <source>
        <dbReference type="Proteomes" id="UP001163293"/>
    </source>
</evidence>
<organism evidence="5 6">
    <name type="scientific">Paenarthrobacter ureafaciens</name>
    <dbReference type="NCBI Taxonomy" id="37931"/>
    <lineage>
        <taxon>Bacteria</taxon>
        <taxon>Bacillati</taxon>
        <taxon>Actinomycetota</taxon>
        <taxon>Actinomycetes</taxon>
        <taxon>Micrococcales</taxon>
        <taxon>Micrococcaceae</taxon>
        <taxon>Paenarthrobacter</taxon>
    </lineage>
</organism>
<dbReference type="Gene3D" id="3.30.420.150">
    <property type="entry name" value="Exopolyphosphatase. Domain 2"/>
    <property type="match status" value="1"/>
</dbReference>
<dbReference type="AlphaFoldDB" id="A0AAX3EFE2"/>
<dbReference type="FunFam" id="3.30.420.150:FF:000006">
    <property type="entry name" value="Ppx/GppA family phosphatase"/>
    <property type="match status" value="1"/>
</dbReference>
<evidence type="ECO:0000256" key="1">
    <source>
        <dbReference type="ARBA" id="ARBA00007125"/>
    </source>
</evidence>
<dbReference type="SUPFAM" id="SSF53067">
    <property type="entry name" value="Actin-like ATPase domain"/>
    <property type="match status" value="2"/>
</dbReference>
<dbReference type="Gene3D" id="3.30.420.40">
    <property type="match status" value="1"/>
</dbReference>
<feature type="compositionally biased region" description="Basic and acidic residues" evidence="3">
    <location>
        <begin position="334"/>
        <end position="347"/>
    </location>
</feature>
<accession>A0AAX3EFE2</accession>
<dbReference type="InterPro" id="IPR050273">
    <property type="entry name" value="GppA/Ppx_hydrolase"/>
</dbReference>
<dbReference type="PANTHER" id="PTHR30005">
    <property type="entry name" value="EXOPOLYPHOSPHATASE"/>
    <property type="match status" value="1"/>
</dbReference>
<feature type="domain" description="Ppx/GppA phosphatase N-terminal" evidence="4">
    <location>
        <begin position="28"/>
        <end position="305"/>
    </location>
</feature>
<dbReference type="CDD" id="cd24056">
    <property type="entry name" value="ASKHA_NBD_MtPPX1-like"/>
    <property type="match status" value="1"/>
</dbReference>